<dbReference type="GO" id="GO:0070478">
    <property type="term" value="P:nuclear-transcribed mRNA catabolic process, 3'-5' exonucleolytic nonsense-mediated decay"/>
    <property type="evidence" value="ECO:0007669"/>
    <property type="project" value="TreeGrafter"/>
</dbReference>
<protein>
    <submittedName>
        <fullName evidence="13">Helicase SKI2W</fullName>
    </submittedName>
</protein>
<dbReference type="Pfam" id="PF08148">
    <property type="entry name" value="DSHCT"/>
    <property type="match status" value="1"/>
</dbReference>
<evidence type="ECO:0000313" key="12">
    <source>
        <dbReference type="Proteomes" id="UP000887540"/>
    </source>
</evidence>
<evidence type="ECO:0000256" key="6">
    <source>
        <dbReference type="ARBA" id="ARBA00022840"/>
    </source>
</evidence>
<dbReference type="InterPro" id="IPR012961">
    <property type="entry name" value="Ski2/MTR4_C"/>
</dbReference>
<evidence type="ECO:0000256" key="8">
    <source>
        <dbReference type="ARBA" id="ARBA00047984"/>
    </source>
</evidence>
<name>A0A914C9K3_9BILA</name>
<reference evidence="13" key="1">
    <citation type="submission" date="2022-11" db="UniProtKB">
        <authorList>
            <consortium name="WormBaseParasite"/>
        </authorList>
    </citation>
    <scope>IDENTIFICATION</scope>
</reference>
<evidence type="ECO:0000256" key="4">
    <source>
        <dbReference type="ARBA" id="ARBA00022801"/>
    </source>
</evidence>
<proteinExistence type="predicted"/>
<dbReference type="SUPFAM" id="SSF52540">
    <property type="entry name" value="P-loop containing nucleoside triphosphate hydrolases"/>
    <property type="match status" value="1"/>
</dbReference>
<accession>A0A914C9K3</accession>
<feature type="region of interest" description="Disordered" evidence="9">
    <location>
        <begin position="101"/>
        <end position="137"/>
    </location>
</feature>
<dbReference type="FunFam" id="3.40.50.300:FF:000447">
    <property type="entry name" value="helicase SKI2W isoform X2"/>
    <property type="match status" value="1"/>
</dbReference>
<dbReference type="Pfam" id="PF00270">
    <property type="entry name" value="DEAD"/>
    <property type="match status" value="1"/>
</dbReference>
<dbReference type="FunFam" id="3.40.50.300:FF:000354">
    <property type="entry name" value="ATP-dependent RNA helicase SKI2"/>
    <property type="match status" value="1"/>
</dbReference>
<keyword evidence="12" id="KW-1185">Reference proteome</keyword>
<dbReference type="GO" id="GO:0003723">
    <property type="term" value="F:RNA binding"/>
    <property type="evidence" value="ECO:0007669"/>
    <property type="project" value="UniProtKB-KW"/>
</dbReference>
<evidence type="ECO:0000256" key="9">
    <source>
        <dbReference type="SAM" id="MobiDB-lite"/>
    </source>
</evidence>
<dbReference type="InterPro" id="IPR016438">
    <property type="entry name" value="SKI2-like"/>
</dbReference>
<evidence type="ECO:0000256" key="1">
    <source>
        <dbReference type="ARBA" id="ARBA00004496"/>
    </source>
</evidence>
<feature type="domain" description="Helicase ATP-binding" evidence="10">
    <location>
        <begin position="359"/>
        <end position="515"/>
    </location>
</feature>
<evidence type="ECO:0000256" key="7">
    <source>
        <dbReference type="ARBA" id="ARBA00022884"/>
    </source>
</evidence>
<keyword evidence="3" id="KW-0547">Nucleotide-binding</keyword>
<feature type="domain" description="Helicase C-terminal" evidence="11">
    <location>
        <begin position="598"/>
        <end position="801"/>
    </location>
</feature>
<keyword evidence="6" id="KW-0067">ATP-binding</keyword>
<dbReference type="InterPro" id="IPR011545">
    <property type="entry name" value="DEAD/DEAH_box_helicase_dom"/>
</dbReference>
<dbReference type="PANTHER" id="PTHR12131">
    <property type="entry name" value="ATP-DEPENDENT RNA AND DNA HELICASE"/>
    <property type="match status" value="1"/>
</dbReference>
<feature type="compositionally biased region" description="Basic and acidic residues" evidence="9">
    <location>
        <begin position="115"/>
        <end position="126"/>
    </location>
</feature>
<dbReference type="WBParaSite" id="ACRNAN_Path_650.g2436.t1">
    <property type="protein sequence ID" value="ACRNAN_Path_650.g2436.t1"/>
    <property type="gene ID" value="ACRNAN_Path_650.g2436"/>
</dbReference>
<dbReference type="GO" id="GO:0005524">
    <property type="term" value="F:ATP binding"/>
    <property type="evidence" value="ECO:0007669"/>
    <property type="project" value="UniProtKB-KW"/>
</dbReference>
<dbReference type="InterPro" id="IPR014001">
    <property type="entry name" value="Helicase_ATP-bd"/>
</dbReference>
<dbReference type="Proteomes" id="UP000887540">
    <property type="component" value="Unplaced"/>
</dbReference>
<dbReference type="Gene3D" id="3.40.50.300">
    <property type="entry name" value="P-loop containing nucleotide triphosphate hydrolases"/>
    <property type="match status" value="2"/>
</dbReference>
<comment type="subcellular location">
    <subcellularLocation>
        <location evidence="1">Cytoplasm</location>
    </subcellularLocation>
</comment>
<dbReference type="PANTHER" id="PTHR12131:SF1">
    <property type="entry name" value="ATP-DEPENDENT RNA HELICASE SUPV3L1, MITOCHONDRIAL-RELATED"/>
    <property type="match status" value="1"/>
</dbReference>
<sequence>MEERPDKSNKPIEELTPEELQTEIEKEAENVFRHSSIEFLTKNVPEYDISQTYELENPEVDPLSLAEGLMTKTLPQITLRPVLDPKSGEIIDFEEIFHDDSLQEGDSKTSMSLRRAPDPKSLDKVRGSTSNIPFMPGGFDDELEEILRFSDWQETKQEGEANYLNFDELLNTPPGFNKPIVFTEKELKLEPIVKEKETSQMSSQEKPPPAIEMPKNSCDAPTIDMMTADIYSIMDFVTSSSSIASENNDSEMLDILKPKNKFELAPVEENENVRGDAPLPDSEAEKLEEVLKNQVLSGTGSVSVHKPPPASLFAPFNQLNYTHCQVLDVTKKVPKYEEMKPNMAKKYPFELDPFQQQAVIAMEEGHSVFVAAHTSAGKTVVAEYAIALCQAHRTRVIYTSPIKALSNQKFRDFKMMFDEVGLITGDIQLNSEAFCLIMTTEILKSMLYNGSEVIRELEWVIFDEVHYINDADRGHVWEEVLIMLPAHIKIVMLSATVPNCIEFADWVGRIKNRTIYVIQTLHRPVPLEHYLYTGKDGKSKNDLFLIKDAKGEFLNFNWKKADDAKKGYLQKAKEKAKKQGNVFYQKPYHPNAQSDRNVYINLIDHLKSKDLLPMVVFVFSRKRCDEYADALQSVDLTEKNDKHFIRTFFGKCVDRLKGTDKELPQVRRMQELCERGFAIHHSGILPILKEVVELLFQKGCVKILFATETFAMGVNMPARTVVFDSIQKFDGNERRLLNATEYVQMAGRAGRRGLDSTGTDIILCKGPDVPDIVALRSMLQGKAVSLESQFRVTYGMLLNLLRVEHFSIEDMLRRSYVEKNSLRLVLDRKDRIGQLNKEMEELPKIECSTACYPEKHGQSSLTEYHYKLRNYIKERRDIWLELQKYNLEKILVVGRVLIISFPQLEICGQVAVVLKTKQQEGGKFLLTLFTICDKRDLADDSKKQIHFNGLTQEEQIWQTESLIMEHSVLKGLEGVSPLSARGTMVGYRILEDVSLDFLIAICKQQVKNLDAQTILEDDKKKRSFAKDRSPDRSITRLIVELESLTEKWSKEGAPVSLIGDDIKQKEIHIQEKIQDNKNLREELLDKQKFPCQHCLHFREHLSQLRIRIRLEETRDQLVYQTSSSSLLLSKEYQDKLHVLRSLNYIDKNNMVELKGKVACGIHHQELLVTELILDNKFSNRSCAEIAALLSPLTAELSSKYKNEDIYNLTIKTDKAPEDVINQLKSDLLEVAKRIDDVQVSFEVQDILVDHLNFDLMEVVYQWASGVPFSEIMELTEAQEGIIVRCIQRLDETCKDVRTAAKIVGDPSLYEKMEETSASIRRDIVFAASLYTSSDV</sequence>
<dbReference type="InterPro" id="IPR040801">
    <property type="entry name" value="Ski2_N"/>
</dbReference>
<dbReference type="PIRSF" id="PIRSF005198">
    <property type="entry name" value="Antiviral_helicase_SKI2"/>
    <property type="match status" value="1"/>
</dbReference>
<dbReference type="PROSITE" id="PS51192">
    <property type="entry name" value="HELICASE_ATP_BIND_1"/>
    <property type="match status" value="1"/>
</dbReference>
<dbReference type="Gene3D" id="1.10.3380.30">
    <property type="match status" value="1"/>
</dbReference>
<dbReference type="Pfam" id="PF17911">
    <property type="entry name" value="Ski2_N"/>
    <property type="match status" value="1"/>
</dbReference>
<feature type="region of interest" description="Disordered" evidence="9">
    <location>
        <begin position="196"/>
        <end position="218"/>
    </location>
</feature>
<evidence type="ECO:0000256" key="2">
    <source>
        <dbReference type="ARBA" id="ARBA00022490"/>
    </source>
</evidence>
<evidence type="ECO:0000256" key="5">
    <source>
        <dbReference type="ARBA" id="ARBA00022806"/>
    </source>
</evidence>
<evidence type="ECO:0000259" key="10">
    <source>
        <dbReference type="PROSITE" id="PS51192"/>
    </source>
</evidence>
<dbReference type="GO" id="GO:0016787">
    <property type="term" value="F:hydrolase activity"/>
    <property type="evidence" value="ECO:0007669"/>
    <property type="project" value="UniProtKB-KW"/>
</dbReference>
<dbReference type="SMART" id="SM00487">
    <property type="entry name" value="DEXDc"/>
    <property type="match status" value="1"/>
</dbReference>
<evidence type="ECO:0000313" key="13">
    <source>
        <dbReference type="WBParaSite" id="ACRNAN_Path_650.g2436.t1"/>
    </source>
</evidence>
<keyword evidence="5" id="KW-0347">Helicase</keyword>
<dbReference type="InterPro" id="IPR001650">
    <property type="entry name" value="Helicase_C-like"/>
</dbReference>
<dbReference type="Pfam" id="PF00271">
    <property type="entry name" value="Helicase_C"/>
    <property type="match status" value="1"/>
</dbReference>
<dbReference type="SMART" id="SM01142">
    <property type="entry name" value="DSHCT"/>
    <property type="match status" value="1"/>
</dbReference>
<evidence type="ECO:0000256" key="3">
    <source>
        <dbReference type="ARBA" id="ARBA00022741"/>
    </source>
</evidence>
<keyword evidence="7" id="KW-0694">RNA-binding</keyword>
<organism evidence="12 13">
    <name type="scientific">Acrobeloides nanus</name>
    <dbReference type="NCBI Taxonomy" id="290746"/>
    <lineage>
        <taxon>Eukaryota</taxon>
        <taxon>Metazoa</taxon>
        <taxon>Ecdysozoa</taxon>
        <taxon>Nematoda</taxon>
        <taxon>Chromadorea</taxon>
        <taxon>Rhabditida</taxon>
        <taxon>Tylenchina</taxon>
        <taxon>Cephalobomorpha</taxon>
        <taxon>Cephaloboidea</taxon>
        <taxon>Cephalobidae</taxon>
        <taxon>Acrobeloides</taxon>
    </lineage>
</organism>
<dbReference type="CDD" id="cd18795">
    <property type="entry name" value="SF2_C_Ski2"/>
    <property type="match status" value="1"/>
</dbReference>
<evidence type="ECO:0000259" key="11">
    <source>
        <dbReference type="PROSITE" id="PS51194"/>
    </source>
</evidence>
<dbReference type="PROSITE" id="PS51194">
    <property type="entry name" value="HELICASE_CTER"/>
    <property type="match status" value="1"/>
</dbReference>
<keyword evidence="2" id="KW-0963">Cytoplasm</keyword>
<comment type="catalytic activity">
    <reaction evidence="8">
        <text>ATP + H2O = ADP + phosphate + H(+)</text>
        <dbReference type="Rhea" id="RHEA:13065"/>
        <dbReference type="ChEBI" id="CHEBI:15377"/>
        <dbReference type="ChEBI" id="CHEBI:15378"/>
        <dbReference type="ChEBI" id="CHEBI:30616"/>
        <dbReference type="ChEBI" id="CHEBI:43474"/>
        <dbReference type="ChEBI" id="CHEBI:456216"/>
        <dbReference type="EC" id="3.6.4.13"/>
    </reaction>
</comment>
<dbReference type="SMART" id="SM00490">
    <property type="entry name" value="HELICc"/>
    <property type="match status" value="1"/>
</dbReference>
<dbReference type="GO" id="GO:0055087">
    <property type="term" value="C:Ski complex"/>
    <property type="evidence" value="ECO:0007669"/>
    <property type="project" value="TreeGrafter"/>
</dbReference>
<keyword evidence="4" id="KW-0378">Hydrolase</keyword>
<dbReference type="InterPro" id="IPR027417">
    <property type="entry name" value="P-loop_NTPase"/>
</dbReference>
<dbReference type="GO" id="GO:0003724">
    <property type="term" value="F:RNA helicase activity"/>
    <property type="evidence" value="ECO:0007669"/>
    <property type="project" value="UniProtKB-EC"/>
</dbReference>
<dbReference type="InterPro" id="IPR050699">
    <property type="entry name" value="RNA-DNA_Helicase"/>
</dbReference>